<protein>
    <recommendedName>
        <fullName evidence="8">FHF complex subunit HOOK-interacting protein C-terminal domain-containing protein</fullName>
    </recommendedName>
</protein>
<feature type="transmembrane region" description="Helical" evidence="7">
    <location>
        <begin position="1023"/>
        <end position="1041"/>
    </location>
</feature>
<dbReference type="PANTHER" id="PTHR21705">
    <property type="entry name" value="RAI16 PROTEIN-RELATED"/>
    <property type="match status" value="1"/>
</dbReference>
<dbReference type="AlphaFoldDB" id="A0A196SID6"/>
<name>A0A196SID6_BLAHN</name>
<dbReference type="PANTHER" id="PTHR21705:SF11">
    <property type="entry name" value="FHIP FAMILY PROTEIN CG3558"/>
    <property type="match status" value="1"/>
</dbReference>
<dbReference type="Pfam" id="PF10257">
    <property type="entry name" value="RAI16-like"/>
    <property type="match status" value="1"/>
</dbReference>
<feature type="transmembrane region" description="Helical" evidence="7">
    <location>
        <begin position="872"/>
        <end position="892"/>
    </location>
</feature>
<feature type="transmembrane region" description="Helical" evidence="7">
    <location>
        <begin position="928"/>
        <end position="947"/>
    </location>
</feature>
<evidence type="ECO:0000313" key="10">
    <source>
        <dbReference type="Proteomes" id="UP000078348"/>
    </source>
</evidence>
<accession>A0A196SID6</accession>
<feature type="compositionally biased region" description="Polar residues" evidence="6">
    <location>
        <begin position="546"/>
        <end position="559"/>
    </location>
</feature>
<evidence type="ECO:0000259" key="8">
    <source>
        <dbReference type="Pfam" id="PF19314"/>
    </source>
</evidence>
<dbReference type="Proteomes" id="UP000078348">
    <property type="component" value="Unassembled WGS sequence"/>
</dbReference>
<dbReference type="InterPro" id="IPR007305">
    <property type="entry name" value="Vesicle_transpt_Got1/SFT2"/>
</dbReference>
<organism evidence="9 10">
    <name type="scientific">Blastocystis sp. subtype 1 (strain ATCC 50177 / NandII)</name>
    <dbReference type="NCBI Taxonomy" id="478820"/>
    <lineage>
        <taxon>Eukaryota</taxon>
        <taxon>Sar</taxon>
        <taxon>Stramenopiles</taxon>
        <taxon>Bigyra</taxon>
        <taxon>Opalozoa</taxon>
        <taxon>Opalinata</taxon>
        <taxon>Blastocystidae</taxon>
        <taxon>Blastocystis</taxon>
    </lineage>
</organism>
<dbReference type="EMBL" id="LXWW01000121">
    <property type="protein sequence ID" value="OAO15709.1"/>
    <property type="molecule type" value="Genomic_DNA"/>
</dbReference>
<feature type="domain" description="FHF complex subunit HOOK-interacting protein C-terminal" evidence="8">
    <location>
        <begin position="559"/>
        <end position="644"/>
    </location>
</feature>
<dbReference type="STRING" id="478820.A0A196SID6"/>
<comment type="similarity">
    <text evidence="5">Belongs to the FHIP family.</text>
</comment>
<keyword evidence="2 7" id="KW-0812">Transmembrane</keyword>
<dbReference type="OrthoDB" id="660759at2759"/>
<feature type="transmembrane region" description="Helical" evidence="7">
    <location>
        <begin position="834"/>
        <end position="860"/>
    </location>
</feature>
<dbReference type="InterPro" id="IPR045669">
    <property type="entry name" value="FHIP_C"/>
</dbReference>
<keyword evidence="4 7" id="KW-0472">Membrane</keyword>
<feature type="compositionally biased region" description="Basic and acidic residues" evidence="6">
    <location>
        <begin position="497"/>
        <end position="537"/>
    </location>
</feature>
<evidence type="ECO:0000256" key="3">
    <source>
        <dbReference type="ARBA" id="ARBA00022989"/>
    </source>
</evidence>
<evidence type="ECO:0000313" key="9">
    <source>
        <dbReference type="EMBL" id="OAO15709.1"/>
    </source>
</evidence>
<evidence type="ECO:0000256" key="2">
    <source>
        <dbReference type="ARBA" id="ARBA00022692"/>
    </source>
</evidence>
<keyword evidence="10" id="KW-1185">Reference proteome</keyword>
<gene>
    <name evidence="9" type="ORF">AV274_2559</name>
</gene>
<comment type="caution">
    <text evidence="9">The sequence shown here is derived from an EMBL/GenBank/DDBJ whole genome shotgun (WGS) entry which is preliminary data.</text>
</comment>
<evidence type="ECO:0000256" key="6">
    <source>
        <dbReference type="SAM" id="MobiDB-lite"/>
    </source>
</evidence>
<reference evidence="9 10" key="1">
    <citation type="submission" date="2016-05" db="EMBL/GenBank/DDBJ databases">
        <title>Nuclear genome of Blastocystis sp. subtype 1 NandII.</title>
        <authorList>
            <person name="Gentekaki E."/>
            <person name="Curtis B."/>
            <person name="Stairs C."/>
            <person name="Eme L."/>
            <person name="Herman E."/>
            <person name="Klimes V."/>
            <person name="Arias M.C."/>
            <person name="Elias M."/>
            <person name="Hilliou F."/>
            <person name="Klute M."/>
            <person name="Malik S.-B."/>
            <person name="Pightling A."/>
            <person name="Rachubinski R."/>
            <person name="Salas D."/>
            <person name="Schlacht A."/>
            <person name="Suga H."/>
            <person name="Archibald J."/>
            <person name="Ball S.G."/>
            <person name="Clark G."/>
            <person name="Dacks J."/>
            <person name="Van Der Giezen M."/>
            <person name="Tsaousis A."/>
            <person name="Roger A."/>
        </authorList>
    </citation>
    <scope>NUCLEOTIDE SEQUENCE [LARGE SCALE GENOMIC DNA]</scope>
    <source>
        <strain evidence="10">ATCC 50177 / NandII</strain>
    </source>
</reference>
<dbReference type="GO" id="GO:0012505">
    <property type="term" value="C:endomembrane system"/>
    <property type="evidence" value="ECO:0007669"/>
    <property type="project" value="UniProtKB-ARBA"/>
</dbReference>
<feature type="transmembrane region" description="Helical" evidence="7">
    <location>
        <begin position="795"/>
        <end position="813"/>
    </location>
</feature>
<dbReference type="GO" id="GO:0016020">
    <property type="term" value="C:membrane"/>
    <property type="evidence" value="ECO:0007669"/>
    <property type="project" value="UniProtKB-SubCell"/>
</dbReference>
<comment type="subcellular location">
    <subcellularLocation>
        <location evidence="1">Membrane</location>
        <topology evidence="1">Multi-pass membrane protein</topology>
    </subcellularLocation>
</comment>
<keyword evidence="3 7" id="KW-1133">Transmembrane helix</keyword>
<proteinExistence type="inferred from homology"/>
<evidence type="ECO:0000256" key="4">
    <source>
        <dbReference type="ARBA" id="ARBA00023136"/>
    </source>
</evidence>
<dbReference type="GO" id="GO:0005737">
    <property type="term" value="C:cytoplasm"/>
    <property type="evidence" value="ECO:0007669"/>
    <property type="project" value="UniProtKB-ARBA"/>
</dbReference>
<feature type="transmembrane region" description="Helical" evidence="7">
    <location>
        <begin position="702"/>
        <end position="725"/>
    </location>
</feature>
<evidence type="ECO:0000256" key="7">
    <source>
        <dbReference type="SAM" id="Phobius"/>
    </source>
</evidence>
<dbReference type="GO" id="GO:0016192">
    <property type="term" value="P:vesicle-mediated transport"/>
    <property type="evidence" value="ECO:0007669"/>
    <property type="project" value="InterPro"/>
</dbReference>
<dbReference type="Pfam" id="PF19314">
    <property type="entry name" value="DUF5917"/>
    <property type="match status" value="1"/>
</dbReference>
<feature type="transmembrane region" description="Helical" evidence="7">
    <location>
        <begin position="731"/>
        <end position="749"/>
    </location>
</feature>
<feature type="transmembrane region" description="Helical" evidence="7">
    <location>
        <begin position="770"/>
        <end position="789"/>
    </location>
</feature>
<dbReference type="Pfam" id="PF04178">
    <property type="entry name" value="Got1"/>
    <property type="match status" value="1"/>
</dbReference>
<feature type="transmembrane region" description="Helical" evidence="7">
    <location>
        <begin position="583"/>
        <end position="604"/>
    </location>
</feature>
<dbReference type="InterPro" id="IPR019384">
    <property type="entry name" value="FHIP"/>
</dbReference>
<feature type="region of interest" description="Disordered" evidence="6">
    <location>
        <begin position="497"/>
        <end position="559"/>
    </location>
</feature>
<sequence length="1050" mass="117179">MWLFGSAVNDTLSSFISNILPSGIVGDNQLASFTEMYDDAIHTINEMRERSDADQHEWIEKTTVKQDLVQMVDVLVKEENALGKKKADSREEKEEKGSCMNYLIQNHVIDTLCGVAMIDNPRGSTALVVSMLTKLFKEVKYPLLSSEAMYVSISGLVQKLMKIYQGSGVTPDLESAIIDFVEVLCNKLCEDPVLINAFFFQIDDPSSPNTRHISFPLVEPLIPHINDISHLGTTARRTLLLLAAFPMTDLSIYLVRHTSLLPLLSQSLLDSILQLRDPPTDHPQSVLPEDSLRTRLLFLSELLATAKGSADCKDVPAQSLVLYHALLDAVSDTVLKGFLAVELLSIQNTRIIFATRVLRCMISTLLPTPASPLLDLLLRFLFASDSPLLFPSLLARINSNSRALSITTLHLFNELLKSQHPVVMKALLPVVEADAVPCGQFYEAFCAVFTEPLPCGPLEKKPTSAVASCLSDVEHAAAAAQACRAVELAVESIGEEEKGAMKEEKGAMKEEKGAMKEEKGAVKEDKPAEPEANKEETPAPQPTRPGETTRQTASDTPTTPFLEVVTARLRMLLRQPLEINLEVTQIIATLAIVAPAPLFSKLFLSAAPHSIAWELNALWSKAVTRSKEVRNFERYLRIAETCLNTRDDAVSMQREDQLSVDATFNLFLEGYIVLKEFLTELSCSMLVRSSSLFTVSQSIRDAMLFGSVGVLFFLIAYIIGIPTLLFRPAKFAISFTMGSFMIIVALATVQGPRKYFASVFQSPRILKTTLYLLSLLSTLFFSLVKRSYVGTVVSSVFQIVMLVLFIMESVPSLKAFVAILTRVIGKVVSTKQTFWFYVAALYKLSMIPFLLSPFYLIYMLFTMDLVNFSSHLTPMTVIALFSVLFFLLIALVEYKPDMITRFTPKSFINTEQAFVNQHRILIVYLRYIYFYLLFIMMTKVNGFYVNYPLYPQVLYQYGAGVCESAPHSHRVSALHLLLSALHHDDQGQRLLRQLYPPQVPGRDADASAVAMCMGGLTQYTLKYLIGVPVLILSYWLSALYVKRISEVKLF</sequence>
<evidence type="ECO:0000256" key="5">
    <source>
        <dbReference type="ARBA" id="ARBA00024336"/>
    </source>
</evidence>
<evidence type="ECO:0000256" key="1">
    <source>
        <dbReference type="ARBA" id="ARBA00004141"/>
    </source>
</evidence>